<evidence type="ECO:0000313" key="2">
    <source>
        <dbReference type="EMBL" id="ANP41938.1"/>
    </source>
</evidence>
<dbReference type="Proteomes" id="UP000013243">
    <property type="component" value="Chromosome"/>
</dbReference>
<proteinExistence type="predicted"/>
<evidence type="ECO:0000313" key="3">
    <source>
        <dbReference type="Proteomes" id="UP000013243"/>
    </source>
</evidence>
<dbReference type="OrthoDB" id="7473872at2"/>
<protein>
    <submittedName>
        <fullName evidence="2">Uncharacterized protein</fullName>
    </submittedName>
</protein>
<dbReference type="GeneID" id="28251022"/>
<gene>
    <name evidence="2" type="ORF">K529_014270</name>
</gene>
<dbReference type="STRING" id="1265309.K529_014270"/>
<dbReference type="EMBL" id="CP015230">
    <property type="protein sequence ID" value="ANP41938.1"/>
    <property type="molecule type" value="Genomic_DNA"/>
</dbReference>
<feature type="region of interest" description="Disordered" evidence="1">
    <location>
        <begin position="94"/>
        <end position="114"/>
    </location>
</feature>
<sequence length="114" mass="12048">MANSFLGETEVSADGKIWKLRCDFNAMIAFQEATGMDALDAFEGVEEDNVDFVILRHIMHAFLQHHHEDASLKDAGSVLSADLDAVSRVIASASPELDEGDTSGNGPAVAGSAA</sequence>
<name>A0A1B1A602_9RHOB</name>
<reference evidence="2 3" key="1">
    <citation type="journal article" date="2016" name="ISME J.">
        <title>Global occurrence and heterogeneity of the Roseobacter-clade species Ruegeria mobilis.</title>
        <authorList>
            <person name="Sonnenschein E."/>
            <person name="Gram L."/>
        </authorList>
    </citation>
    <scope>NUCLEOTIDE SEQUENCE [LARGE SCALE GENOMIC DNA]</scope>
    <source>
        <strain evidence="2 3">F1926</strain>
    </source>
</reference>
<dbReference type="RefSeq" id="WP_005636653.1">
    <property type="nucleotide sequence ID" value="NZ_CP015230.1"/>
</dbReference>
<dbReference type="KEGG" id="rmb:K529_014270"/>
<evidence type="ECO:0000256" key="1">
    <source>
        <dbReference type="SAM" id="MobiDB-lite"/>
    </source>
</evidence>
<accession>A0A1B1A602</accession>
<organism evidence="2 3">
    <name type="scientific">Tritonibacter mobilis F1926</name>
    <dbReference type="NCBI Taxonomy" id="1265309"/>
    <lineage>
        <taxon>Bacteria</taxon>
        <taxon>Pseudomonadati</taxon>
        <taxon>Pseudomonadota</taxon>
        <taxon>Alphaproteobacteria</taxon>
        <taxon>Rhodobacterales</taxon>
        <taxon>Paracoccaceae</taxon>
        <taxon>Tritonibacter</taxon>
    </lineage>
</organism>
<dbReference type="AlphaFoldDB" id="A0A1B1A602"/>